<comment type="caution">
    <text evidence="1">The sequence shown here is derived from an EMBL/GenBank/DDBJ whole genome shotgun (WGS) entry which is preliminary data.</text>
</comment>
<sequence length="87" mass="9751">MLTLKRAFGPLQHLASPFQNFHLRASTLNDPTFVEFALNIPVTSLSVNLDEVGQNGTGVNYRQLFDLLAVHQSSIRNLEFSSYTRKG</sequence>
<protein>
    <submittedName>
        <fullName evidence="1">Uncharacterized protein</fullName>
    </submittedName>
</protein>
<evidence type="ECO:0000313" key="1">
    <source>
        <dbReference type="EMBL" id="CAG7696570.1"/>
    </source>
</evidence>
<feature type="non-terminal residue" evidence="1">
    <location>
        <position position="87"/>
    </location>
</feature>
<dbReference type="AlphaFoldDB" id="A0A8J2JHT9"/>
<dbReference type="Proteomes" id="UP000708208">
    <property type="component" value="Unassembled WGS sequence"/>
</dbReference>
<accession>A0A8J2JHT9</accession>
<evidence type="ECO:0000313" key="2">
    <source>
        <dbReference type="Proteomes" id="UP000708208"/>
    </source>
</evidence>
<name>A0A8J2JHT9_9HEXA</name>
<keyword evidence="2" id="KW-1185">Reference proteome</keyword>
<dbReference type="EMBL" id="CAJVCH010024403">
    <property type="protein sequence ID" value="CAG7696570.1"/>
    <property type="molecule type" value="Genomic_DNA"/>
</dbReference>
<proteinExistence type="predicted"/>
<reference evidence="1" key="1">
    <citation type="submission" date="2021-06" db="EMBL/GenBank/DDBJ databases">
        <authorList>
            <person name="Hodson N. C."/>
            <person name="Mongue J. A."/>
            <person name="Jaron S. K."/>
        </authorList>
    </citation>
    <scope>NUCLEOTIDE SEQUENCE</scope>
</reference>
<organism evidence="1 2">
    <name type="scientific">Allacma fusca</name>
    <dbReference type="NCBI Taxonomy" id="39272"/>
    <lineage>
        <taxon>Eukaryota</taxon>
        <taxon>Metazoa</taxon>
        <taxon>Ecdysozoa</taxon>
        <taxon>Arthropoda</taxon>
        <taxon>Hexapoda</taxon>
        <taxon>Collembola</taxon>
        <taxon>Symphypleona</taxon>
        <taxon>Sminthuridae</taxon>
        <taxon>Allacma</taxon>
    </lineage>
</organism>
<gene>
    <name evidence="1" type="ORF">AFUS01_LOCUS3961</name>
</gene>